<feature type="transmembrane region" description="Helical" evidence="1">
    <location>
        <begin position="306"/>
        <end position="328"/>
    </location>
</feature>
<name>A0A0L0DFB1_THETB</name>
<evidence type="ECO:0000313" key="3">
    <source>
        <dbReference type="Proteomes" id="UP000054408"/>
    </source>
</evidence>
<keyword evidence="1" id="KW-0472">Membrane</keyword>
<feature type="transmembrane region" description="Helical" evidence="1">
    <location>
        <begin position="92"/>
        <end position="115"/>
    </location>
</feature>
<dbReference type="OMA" id="CIRGAHM"/>
<proteinExistence type="predicted"/>
<keyword evidence="1" id="KW-0812">Transmembrane</keyword>
<accession>A0A0L0DFB1</accession>
<dbReference type="RefSeq" id="XP_013756786.1">
    <property type="nucleotide sequence ID" value="XM_013901332.1"/>
</dbReference>
<organism evidence="2 3">
    <name type="scientific">Thecamonas trahens ATCC 50062</name>
    <dbReference type="NCBI Taxonomy" id="461836"/>
    <lineage>
        <taxon>Eukaryota</taxon>
        <taxon>Apusozoa</taxon>
        <taxon>Apusomonadida</taxon>
        <taxon>Apusomonadidae</taxon>
        <taxon>Thecamonas</taxon>
    </lineage>
</organism>
<dbReference type="OrthoDB" id="10267325at2759"/>
<dbReference type="eggNOG" id="ENOG502S2PZ">
    <property type="taxonomic scope" value="Eukaryota"/>
</dbReference>
<sequence length="354" mass="38695">MATELRERKGGEVPPPMMVAEDVQMDNMSKEEVMEIAEDSAPPFLLPYIAKVAPALAVLGTIIDVVGPHVENVAAAAVAFWAAIQPYHPEEFAVAGLGFIVCFFGSSFMVSIAAVEAFRLCGWETTRDCILSLYEDYKIVREAYRKDSLLDENNDGIADVDQITKKELASRKVRVILRACNPVKIQHAIAGINAGVIAVVATLKIHFAEAITLGTSIASTLVRASNKTLKPSLQRIVEPEYHKWIDPVIQYACQTIGISIAYTLHRIIATFHAAVKGGFLFTKGVLHYAERRGFAAASKVEEGSPAFTGMALAVAALGFYFQASSWFGGLPFPINILLLPFTIVEYILTWIVFN</sequence>
<dbReference type="EMBL" id="GL349462">
    <property type="protein sequence ID" value="KNC50831.1"/>
    <property type="molecule type" value="Genomic_DNA"/>
</dbReference>
<keyword evidence="1" id="KW-1133">Transmembrane helix</keyword>
<protein>
    <submittedName>
        <fullName evidence="2">Inframe stop codon</fullName>
    </submittedName>
</protein>
<feature type="transmembrane region" description="Helical" evidence="1">
    <location>
        <begin position="334"/>
        <end position="353"/>
    </location>
</feature>
<dbReference type="AlphaFoldDB" id="A0A0L0DFB1"/>
<keyword evidence="3" id="KW-1185">Reference proteome</keyword>
<evidence type="ECO:0000313" key="2">
    <source>
        <dbReference type="EMBL" id="KNC50831.1"/>
    </source>
</evidence>
<evidence type="ECO:0000256" key="1">
    <source>
        <dbReference type="SAM" id="Phobius"/>
    </source>
</evidence>
<dbReference type="Proteomes" id="UP000054408">
    <property type="component" value="Unassembled WGS sequence"/>
</dbReference>
<gene>
    <name evidence="2" type="ORF">AMSG_06734</name>
</gene>
<dbReference type="GeneID" id="25565821"/>
<reference evidence="2 3" key="1">
    <citation type="submission" date="2010-05" db="EMBL/GenBank/DDBJ databases">
        <title>The Genome Sequence of Thecamonas trahens ATCC 50062.</title>
        <authorList>
            <consortium name="The Broad Institute Genome Sequencing Platform"/>
            <person name="Russ C."/>
            <person name="Cuomo C."/>
            <person name="Shea T."/>
            <person name="Young S.K."/>
            <person name="Zeng Q."/>
            <person name="Koehrsen M."/>
            <person name="Haas B."/>
            <person name="Borodovsky M."/>
            <person name="Guigo R."/>
            <person name="Alvarado L."/>
            <person name="Berlin A."/>
            <person name="Bochicchio J."/>
            <person name="Borenstein D."/>
            <person name="Chapman S."/>
            <person name="Chen Z."/>
            <person name="Freedman E."/>
            <person name="Gellesch M."/>
            <person name="Goldberg J."/>
            <person name="Griggs A."/>
            <person name="Gujja S."/>
            <person name="Heilman E."/>
            <person name="Heiman D."/>
            <person name="Hepburn T."/>
            <person name="Howarth C."/>
            <person name="Jen D."/>
            <person name="Larson L."/>
            <person name="Mehta T."/>
            <person name="Park D."/>
            <person name="Pearson M."/>
            <person name="Roberts A."/>
            <person name="Saif S."/>
            <person name="Shenoy N."/>
            <person name="Sisk P."/>
            <person name="Stolte C."/>
            <person name="Sykes S."/>
            <person name="Thomson T."/>
            <person name="Walk T."/>
            <person name="White J."/>
            <person name="Yandava C."/>
            <person name="Burger G."/>
            <person name="Gray M.W."/>
            <person name="Holland P.W.H."/>
            <person name="King N."/>
            <person name="Lang F.B.F."/>
            <person name="Roger A.J."/>
            <person name="Ruiz-Trillo I."/>
            <person name="Lander E."/>
            <person name="Nusbaum C."/>
        </authorList>
    </citation>
    <scope>NUCLEOTIDE SEQUENCE [LARGE SCALE GENOMIC DNA]</scope>
    <source>
        <strain evidence="2 3">ATCC 50062</strain>
    </source>
</reference>